<accession>A0A4U3L6L7</accession>
<dbReference type="GO" id="GO:0002949">
    <property type="term" value="P:tRNA threonylcarbamoyladenosine modification"/>
    <property type="evidence" value="ECO:0007669"/>
    <property type="project" value="InterPro"/>
</dbReference>
<dbReference type="PANTHER" id="PTHR11735:SF11">
    <property type="entry name" value="TRNA THREONYLCARBAMOYLADENOSINE BIOSYNTHESIS PROTEIN TSAB"/>
    <property type="match status" value="1"/>
</dbReference>
<gene>
    <name evidence="2" type="primary">tsaB</name>
    <name evidence="2" type="ORF">FC093_04105</name>
</gene>
<sequence length="221" mass="24348">MALILNIDTSTNVAAVGFANENGIIAVQTSEDQKNHAAFVQSAIHQLMQWHQLVLQNIDAVAVVNGPGSYTGLRVGLASAKGLCFALNKPLILLNTLEVMALASVTAFPDENTLHCPMIDARRMEVFAAVYNRHLQALLPPQPIILSANSFNTFLQFQKVVFSGSGQKKVESIINHQNAIFSQVAHTIQQINMLAQQAFNNKKFADLAYSEPYYLKNFYTL</sequence>
<comment type="caution">
    <text evidence="2">The sequence shown here is derived from an EMBL/GenBank/DDBJ whole genome shotgun (WGS) entry which is preliminary data.</text>
</comment>
<dbReference type="Proteomes" id="UP000305848">
    <property type="component" value="Unassembled WGS sequence"/>
</dbReference>
<keyword evidence="2" id="KW-0808">Transferase</keyword>
<dbReference type="SUPFAM" id="SSF53067">
    <property type="entry name" value="Actin-like ATPase domain"/>
    <property type="match status" value="2"/>
</dbReference>
<keyword evidence="3" id="KW-1185">Reference proteome</keyword>
<dbReference type="InterPro" id="IPR000905">
    <property type="entry name" value="Gcp-like_dom"/>
</dbReference>
<evidence type="ECO:0000259" key="1">
    <source>
        <dbReference type="Pfam" id="PF00814"/>
    </source>
</evidence>
<dbReference type="GO" id="GO:0016740">
    <property type="term" value="F:transferase activity"/>
    <property type="evidence" value="ECO:0007669"/>
    <property type="project" value="UniProtKB-KW"/>
</dbReference>
<protein>
    <submittedName>
        <fullName evidence="2">tRNA (Adenosine(37)-N6)-threonylcarbamoyltransferase complex dimerization subunit type 1 TsaB</fullName>
    </submittedName>
</protein>
<dbReference type="OrthoDB" id="9784166at2"/>
<reference evidence="2 3" key="1">
    <citation type="submission" date="2019-05" db="EMBL/GenBank/DDBJ databases">
        <title>Panacibacter sp. strain 17mud1-8 Genome sequencing and assembly.</title>
        <authorList>
            <person name="Chhetri G."/>
        </authorList>
    </citation>
    <scope>NUCLEOTIDE SEQUENCE [LARGE SCALE GENOMIC DNA]</scope>
    <source>
        <strain evidence="2 3">17mud1-8</strain>
    </source>
</reference>
<name>A0A4U3L6L7_9BACT</name>
<dbReference type="GO" id="GO:0005829">
    <property type="term" value="C:cytosol"/>
    <property type="evidence" value="ECO:0007669"/>
    <property type="project" value="TreeGrafter"/>
</dbReference>
<dbReference type="Gene3D" id="3.30.420.40">
    <property type="match status" value="2"/>
</dbReference>
<dbReference type="AlphaFoldDB" id="A0A4U3L6L7"/>
<evidence type="ECO:0000313" key="3">
    <source>
        <dbReference type="Proteomes" id="UP000305848"/>
    </source>
</evidence>
<organism evidence="2 3">
    <name type="scientific">Ilyomonas limi</name>
    <dbReference type="NCBI Taxonomy" id="2575867"/>
    <lineage>
        <taxon>Bacteria</taxon>
        <taxon>Pseudomonadati</taxon>
        <taxon>Bacteroidota</taxon>
        <taxon>Chitinophagia</taxon>
        <taxon>Chitinophagales</taxon>
        <taxon>Chitinophagaceae</taxon>
        <taxon>Ilyomonas</taxon>
    </lineage>
</organism>
<feature type="domain" description="Gcp-like" evidence="1">
    <location>
        <begin position="33"/>
        <end position="208"/>
    </location>
</feature>
<dbReference type="CDD" id="cd24032">
    <property type="entry name" value="ASKHA_NBD_TsaB"/>
    <property type="match status" value="1"/>
</dbReference>
<dbReference type="PANTHER" id="PTHR11735">
    <property type="entry name" value="TRNA N6-ADENOSINE THREONYLCARBAMOYLTRANSFERASE"/>
    <property type="match status" value="1"/>
</dbReference>
<dbReference type="EMBL" id="SZQL01000002">
    <property type="protein sequence ID" value="TKK70885.1"/>
    <property type="molecule type" value="Genomic_DNA"/>
</dbReference>
<dbReference type="Pfam" id="PF00814">
    <property type="entry name" value="TsaD"/>
    <property type="match status" value="1"/>
</dbReference>
<proteinExistence type="predicted"/>
<dbReference type="NCBIfam" id="TIGR03725">
    <property type="entry name" value="T6A_YeaZ"/>
    <property type="match status" value="1"/>
</dbReference>
<dbReference type="InterPro" id="IPR043129">
    <property type="entry name" value="ATPase_NBD"/>
</dbReference>
<dbReference type="InterPro" id="IPR022496">
    <property type="entry name" value="T6A_TsaB"/>
</dbReference>
<evidence type="ECO:0000313" key="2">
    <source>
        <dbReference type="EMBL" id="TKK70885.1"/>
    </source>
</evidence>
<dbReference type="RefSeq" id="WP_137260484.1">
    <property type="nucleotide sequence ID" value="NZ_SZQL01000002.1"/>
</dbReference>